<keyword evidence="4" id="KW-0145">Chemotaxis</keyword>
<dbReference type="PROSITE" id="PS50109">
    <property type="entry name" value="HIS_KIN"/>
    <property type="match status" value="1"/>
</dbReference>
<dbReference type="SUPFAM" id="SSF47226">
    <property type="entry name" value="Histidine-containing phosphotransfer domain, HPT domain"/>
    <property type="match status" value="1"/>
</dbReference>
<keyword evidence="7" id="KW-0547">Nucleotide-binding</keyword>
<dbReference type="FunFam" id="3.30.565.10:FF:000016">
    <property type="entry name" value="Chemotaxis protein CheA, putative"/>
    <property type="match status" value="1"/>
</dbReference>
<dbReference type="InterPro" id="IPR005467">
    <property type="entry name" value="His_kinase_dom"/>
</dbReference>
<keyword evidence="9" id="KW-0067">ATP-binding</keyword>
<feature type="modified residue" description="Phosphohistidine" evidence="12">
    <location>
        <position position="45"/>
    </location>
</feature>
<dbReference type="InterPro" id="IPR037257">
    <property type="entry name" value="T2SS_E_N_sf"/>
</dbReference>
<dbReference type="Pfam" id="PF01584">
    <property type="entry name" value="CheW"/>
    <property type="match status" value="1"/>
</dbReference>
<keyword evidence="6" id="KW-0808">Transferase</keyword>
<evidence type="ECO:0000256" key="4">
    <source>
        <dbReference type="ARBA" id="ARBA00022500"/>
    </source>
</evidence>
<dbReference type="InterPro" id="IPR051315">
    <property type="entry name" value="Bact_Chemotaxis_CheA"/>
</dbReference>
<dbReference type="InterPro" id="IPR036890">
    <property type="entry name" value="HATPase_C_sf"/>
</dbReference>
<dbReference type="InterPro" id="IPR008207">
    <property type="entry name" value="Sig_transdc_His_kin_Hpt_dom"/>
</dbReference>
<dbReference type="EC" id="2.7.13.3" evidence="2"/>
<dbReference type="SMART" id="SM00387">
    <property type="entry name" value="HATPase_c"/>
    <property type="match status" value="1"/>
</dbReference>
<dbReference type="InterPro" id="IPR004105">
    <property type="entry name" value="CheA-like_dim"/>
</dbReference>
<dbReference type="GO" id="GO:0005524">
    <property type="term" value="F:ATP binding"/>
    <property type="evidence" value="ECO:0007669"/>
    <property type="project" value="UniProtKB-KW"/>
</dbReference>
<evidence type="ECO:0000256" key="12">
    <source>
        <dbReference type="PROSITE-ProRule" id="PRU00110"/>
    </source>
</evidence>
<dbReference type="GO" id="GO:0005737">
    <property type="term" value="C:cytoplasm"/>
    <property type="evidence" value="ECO:0007669"/>
    <property type="project" value="InterPro"/>
</dbReference>
<reference evidence="16" key="1">
    <citation type="journal article" date="2021" name="Microb. Physiol.">
        <title>Proteogenomic Insights into the Physiology of Marine, Sulfate-Reducing, Filamentous Desulfonema limicola and Desulfonema magnum.</title>
        <authorList>
            <person name="Schnaars V."/>
            <person name="Wohlbrand L."/>
            <person name="Scheve S."/>
            <person name="Hinrichs C."/>
            <person name="Reinhardt R."/>
            <person name="Rabus R."/>
        </authorList>
    </citation>
    <scope>NUCLEOTIDE SEQUENCE</scope>
    <source>
        <strain evidence="16">4be13</strain>
    </source>
</reference>
<dbReference type="CDD" id="cd00088">
    <property type="entry name" value="HPT"/>
    <property type="match status" value="1"/>
</dbReference>
<dbReference type="KEGG" id="dmm:dnm_053810"/>
<dbReference type="SMART" id="SM00073">
    <property type="entry name" value="HPT"/>
    <property type="match status" value="1"/>
</dbReference>
<dbReference type="Proteomes" id="UP000663722">
    <property type="component" value="Chromosome"/>
</dbReference>
<feature type="domain" description="HPt" evidence="15">
    <location>
        <begin position="1"/>
        <end position="102"/>
    </location>
</feature>
<dbReference type="SMART" id="SM00260">
    <property type="entry name" value="CheW"/>
    <property type="match status" value="1"/>
</dbReference>
<comment type="function">
    <text evidence="11">Involved in the transmission of sensory signals from the chemoreceptors to the flagellar motors. CheA is autophosphorylated; it can transfer its phosphate group to either CheB or CheY.</text>
</comment>
<evidence type="ECO:0000259" key="13">
    <source>
        <dbReference type="PROSITE" id="PS50109"/>
    </source>
</evidence>
<dbReference type="RefSeq" id="WP_207677996.1">
    <property type="nucleotide sequence ID" value="NZ_CP061800.1"/>
</dbReference>
<gene>
    <name evidence="16" type="ORF">dnm_053810</name>
</gene>
<evidence type="ECO:0000256" key="8">
    <source>
        <dbReference type="ARBA" id="ARBA00022777"/>
    </source>
</evidence>
<dbReference type="PROSITE" id="PS50851">
    <property type="entry name" value="CHEW"/>
    <property type="match status" value="1"/>
</dbReference>
<dbReference type="InterPro" id="IPR004358">
    <property type="entry name" value="Sig_transdc_His_kin-like_C"/>
</dbReference>
<dbReference type="GO" id="GO:0006935">
    <property type="term" value="P:chemotaxis"/>
    <property type="evidence" value="ECO:0007669"/>
    <property type="project" value="UniProtKB-KW"/>
</dbReference>
<keyword evidence="10" id="KW-0902">Two-component regulatory system</keyword>
<keyword evidence="5 12" id="KW-0597">Phosphoprotein</keyword>
<feature type="domain" description="Histidine kinase" evidence="13">
    <location>
        <begin position="357"/>
        <end position="560"/>
    </location>
</feature>
<name>A0A975BPN3_9BACT</name>
<dbReference type="PANTHER" id="PTHR43395:SF10">
    <property type="entry name" value="CHEMOTAXIS PROTEIN CHEA"/>
    <property type="match status" value="1"/>
</dbReference>
<dbReference type="Gene3D" id="3.30.565.10">
    <property type="entry name" value="Histidine kinase-like ATPase, C-terminal domain"/>
    <property type="match status" value="1"/>
</dbReference>
<sequence>MKEIYKETYLQEAEEHLASIEEAILDIEDNPDDKESINRLFRAIHTIKGSGAMFGFDDIAGFAHHLETVLEKVRKGILPVTSQLIDLVLASRDQIKIMLDATHGGAEADIELSGKIIGALEYLLSEAENVGDSDLKSVSSLKNSKKDEMTCRIRFHPKPDIFESGTEPALLLEELRNFGEYNIVAHTHKIPQLKDINPELCYIHWNIILTTCKELDMIKDVFIFVEDRCDLKIDLIDTQFTTNNVESHKRVGEILIDRGDLSSDELIKALNIQKRVGEILIENRAIDQDAVDAALIEQEHVRQIRKKRREAVSSSSIRVAADKLDNLINLVGELVITQARLTQVSSDIDNIELANPVEEIERLTVELRDCALNMRMVPIGTTFGKFRRLVRDLSAELGKEINLVTEGGETELDKTVIERLSDPLVHLIRNSIDHGIRSPKEREHFGKPRTGNIYLTAAHRGAKVFITIRDDGMGIDPEIVRANAVESGLISKNAELSQEEIFSLIFAPGFSTASQVTDVSGRGVGLDVVKRKIDSLGGTIQISSEKKRGTTISLSMPLTLAIIEGLLVEVDGTSFILPLSLINECTELTDTHIEKARGRNVISVRGKLLPFLRLRETFAISGTKPRIEQVVITEVENFRVGIVVDEIIGNLQTVIKPLDKVYREAKGVSGATIMGDGRVALILDVPGLIRYTEKEEEKNIRNAYER</sequence>
<dbReference type="SMART" id="SM01231">
    <property type="entry name" value="H-kinase_dim"/>
    <property type="match status" value="1"/>
</dbReference>
<dbReference type="Gene3D" id="1.10.287.560">
    <property type="entry name" value="Histidine kinase CheA-like, homodimeric domain"/>
    <property type="match status" value="1"/>
</dbReference>
<evidence type="ECO:0000313" key="16">
    <source>
        <dbReference type="EMBL" id="QTA89331.1"/>
    </source>
</evidence>
<accession>A0A975BPN3</accession>
<evidence type="ECO:0000313" key="17">
    <source>
        <dbReference type="Proteomes" id="UP000663722"/>
    </source>
</evidence>
<dbReference type="SUPFAM" id="SSF47384">
    <property type="entry name" value="Homodimeric domain of signal transducing histidine kinase"/>
    <property type="match status" value="1"/>
</dbReference>
<protein>
    <recommendedName>
        <fullName evidence="3">Chemotaxis protein CheA</fullName>
        <ecNumber evidence="2">2.7.13.3</ecNumber>
    </recommendedName>
</protein>
<evidence type="ECO:0000256" key="10">
    <source>
        <dbReference type="ARBA" id="ARBA00023012"/>
    </source>
</evidence>
<keyword evidence="8 16" id="KW-0418">Kinase</keyword>
<dbReference type="SUPFAM" id="SSF50341">
    <property type="entry name" value="CheW-like"/>
    <property type="match status" value="1"/>
</dbReference>
<dbReference type="PROSITE" id="PS50894">
    <property type="entry name" value="HPT"/>
    <property type="match status" value="1"/>
</dbReference>
<evidence type="ECO:0000256" key="9">
    <source>
        <dbReference type="ARBA" id="ARBA00022840"/>
    </source>
</evidence>
<dbReference type="FunFam" id="2.30.30.40:FF:000048">
    <property type="entry name" value="Chemotaxis protein CheA, putative"/>
    <property type="match status" value="1"/>
</dbReference>
<dbReference type="InterPro" id="IPR002545">
    <property type="entry name" value="CheW-lke_dom"/>
</dbReference>
<dbReference type="SUPFAM" id="SSF55874">
    <property type="entry name" value="ATPase domain of HSP90 chaperone/DNA topoisomerase II/histidine kinase"/>
    <property type="match status" value="1"/>
</dbReference>
<keyword evidence="17" id="KW-1185">Reference proteome</keyword>
<dbReference type="Pfam" id="PF01627">
    <property type="entry name" value="Hpt"/>
    <property type="match status" value="1"/>
</dbReference>
<evidence type="ECO:0000256" key="2">
    <source>
        <dbReference type="ARBA" id="ARBA00012438"/>
    </source>
</evidence>
<feature type="domain" description="CheW-like" evidence="14">
    <location>
        <begin position="562"/>
        <end position="694"/>
    </location>
</feature>
<dbReference type="AlphaFoldDB" id="A0A975BPN3"/>
<evidence type="ECO:0000256" key="7">
    <source>
        <dbReference type="ARBA" id="ARBA00022741"/>
    </source>
</evidence>
<dbReference type="InterPro" id="IPR037006">
    <property type="entry name" value="CheA-like_homodim_sf"/>
</dbReference>
<evidence type="ECO:0000259" key="15">
    <source>
        <dbReference type="PROSITE" id="PS50894"/>
    </source>
</evidence>
<evidence type="ECO:0000256" key="3">
    <source>
        <dbReference type="ARBA" id="ARBA00021495"/>
    </source>
</evidence>
<dbReference type="PANTHER" id="PTHR43395">
    <property type="entry name" value="SENSOR HISTIDINE KINASE CHEA"/>
    <property type="match status" value="1"/>
</dbReference>
<evidence type="ECO:0000256" key="1">
    <source>
        <dbReference type="ARBA" id="ARBA00000085"/>
    </source>
</evidence>
<dbReference type="Gene3D" id="2.30.30.40">
    <property type="entry name" value="SH3 Domains"/>
    <property type="match status" value="1"/>
</dbReference>
<evidence type="ECO:0000259" key="14">
    <source>
        <dbReference type="PROSITE" id="PS50851"/>
    </source>
</evidence>
<evidence type="ECO:0000256" key="6">
    <source>
        <dbReference type="ARBA" id="ARBA00022679"/>
    </source>
</evidence>
<evidence type="ECO:0000256" key="11">
    <source>
        <dbReference type="ARBA" id="ARBA00035100"/>
    </source>
</evidence>
<dbReference type="PRINTS" id="PR00344">
    <property type="entry name" value="BCTRLSENSOR"/>
</dbReference>
<dbReference type="EMBL" id="CP061800">
    <property type="protein sequence ID" value="QTA89331.1"/>
    <property type="molecule type" value="Genomic_DNA"/>
</dbReference>
<organism evidence="16 17">
    <name type="scientific">Desulfonema magnum</name>
    <dbReference type="NCBI Taxonomy" id="45655"/>
    <lineage>
        <taxon>Bacteria</taxon>
        <taxon>Pseudomonadati</taxon>
        <taxon>Thermodesulfobacteriota</taxon>
        <taxon>Desulfobacteria</taxon>
        <taxon>Desulfobacterales</taxon>
        <taxon>Desulfococcaceae</taxon>
        <taxon>Desulfonema</taxon>
    </lineage>
</organism>
<dbReference type="InterPro" id="IPR036061">
    <property type="entry name" value="CheW-like_dom_sf"/>
</dbReference>
<proteinExistence type="predicted"/>
<dbReference type="Pfam" id="PF02895">
    <property type="entry name" value="H-kinase_dim"/>
    <property type="match status" value="1"/>
</dbReference>
<dbReference type="InterPro" id="IPR036641">
    <property type="entry name" value="HPT_dom_sf"/>
</dbReference>
<dbReference type="CDD" id="cd16916">
    <property type="entry name" value="HATPase_CheA-like"/>
    <property type="match status" value="1"/>
</dbReference>
<dbReference type="InterPro" id="IPR036097">
    <property type="entry name" value="HisK_dim/P_sf"/>
</dbReference>
<dbReference type="Pfam" id="PF02518">
    <property type="entry name" value="HATPase_c"/>
    <property type="match status" value="1"/>
</dbReference>
<dbReference type="Gene3D" id="1.20.120.160">
    <property type="entry name" value="HPT domain"/>
    <property type="match status" value="1"/>
</dbReference>
<dbReference type="CDD" id="cd00731">
    <property type="entry name" value="CheA_reg"/>
    <property type="match status" value="1"/>
</dbReference>
<comment type="catalytic activity">
    <reaction evidence="1">
        <text>ATP + protein L-histidine = ADP + protein N-phospho-L-histidine.</text>
        <dbReference type="EC" id="2.7.13.3"/>
    </reaction>
</comment>
<dbReference type="InterPro" id="IPR003594">
    <property type="entry name" value="HATPase_dom"/>
</dbReference>
<dbReference type="SUPFAM" id="SSF160246">
    <property type="entry name" value="EspE N-terminal domain-like"/>
    <property type="match status" value="1"/>
</dbReference>
<dbReference type="GO" id="GO:0000155">
    <property type="term" value="F:phosphorelay sensor kinase activity"/>
    <property type="evidence" value="ECO:0007669"/>
    <property type="project" value="InterPro"/>
</dbReference>
<evidence type="ECO:0000256" key="5">
    <source>
        <dbReference type="ARBA" id="ARBA00022553"/>
    </source>
</evidence>